<keyword evidence="6 7" id="KW-0503">Monooxygenase</keyword>
<evidence type="ECO:0000256" key="1">
    <source>
        <dbReference type="ARBA" id="ARBA00001971"/>
    </source>
</evidence>
<dbReference type="PANTHER" id="PTHR24305:SF157">
    <property type="entry name" value="N-ACETYLTRYPTOPHAN 6-HYDROXYLASE IVOC-RELATED"/>
    <property type="match status" value="1"/>
</dbReference>
<evidence type="ECO:0000256" key="5">
    <source>
        <dbReference type="ARBA" id="ARBA00023004"/>
    </source>
</evidence>
<comment type="caution">
    <text evidence="9">The sequence shown here is derived from an EMBL/GenBank/DDBJ whole genome shotgun (WGS) entry which is preliminary data.</text>
</comment>
<gene>
    <name evidence="9" type="ORF">PVAG01_03296</name>
</gene>
<accession>A0ABR4PL10</accession>
<name>A0ABR4PL10_9HELO</name>
<dbReference type="InterPro" id="IPR036396">
    <property type="entry name" value="Cyt_P450_sf"/>
</dbReference>
<evidence type="ECO:0000256" key="3">
    <source>
        <dbReference type="ARBA" id="ARBA00022723"/>
    </source>
</evidence>
<dbReference type="CDD" id="cd11062">
    <property type="entry name" value="CYP58-like"/>
    <property type="match status" value="1"/>
</dbReference>
<protein>
    <submittedName>
        <fullName evidence="9">Cytochrome P450</fullName>
    </submittedName>
</protein>
<dbReference type="InterPro" id="IPR002401">
    <property type="entry name" value="Cyt_P450_E_grp-I"/>
</dbReference>
<proteinExistence type="inferred from homology"/>
<dbReference type="PANTHER" id="PTHR24305">
    <property type="entry name" value="CYTOCHROME P450"/>
    <property type="match status" value="1"/>
</dbReference>
<dbReference type="PRINTS" id="PR00385">
    <property type="entry name" value="P450"/>
</dbReference>
<dbReference type="Gene3D" id="1.10.630.10">
    <property type="entry name" value="Cytochrome P450"/>
    <property type="match status" value="1"/>
</dbReference>
<dbReference type="PRINTS" id="PR00463">
    <property type="entry name" value="EP450I"/>
</dbReference>
<dbReference type="InterPro" id="IPR001128">
    <property type="entry name" value="Cyt_P450"/>
</dbReference>
<keyword evidence="8" id="KW-0812">Transmembrane</keyword>
<dbReference type="Proteomes" id="UP001629113">
    <property type="component" value="Unassembled WGS sequence"/>
</dbReference>
<sequence>MENSFEPNISSTAFKLTTWKLLAAPSIFLLYNIALIIYRLYLSPIAKFPGSKLTAATGWYETYLDVYMGGQFTFQIEKWHERYGPIIRVNPWEVHISDPEFYEVLYSTKSKHDKLERLKYRFGLPLSTFDAIHHNYHHRRRAAVGPYFSRQKVVDFSPYIQTCADKLCSRLLSEYRGSSRVVNINEAWAAFVSDPITFYTFAFSYDFLNFPDFITPFTTSIRKLAQSLHLAGHFPWILTVLQAIPESLLAVLNPDMIPVFQFHGEIEAQILKIMSGENDSYKNVTHKTVFNELLQSLPAKEVSVELLKHEAASITGAGIDTTKTTLSLATYHILANPPIYKRLREELTAAIPDLSVTSPTLPELEQLPYLSAIIQESLRLAFGISQRLQRINPHSPIQYKGYTIPPNVPFSMTSYIQHRDTQIFPNPTVFKPERWLHNPTTDSGKPLSRYMVAFSRGPRMCLGMNFANAELFIGLATLFRRVDLELFETGHDAVDMAADYFVPIPRVDTKGVRVVVK</sequence>
<evidence type="ECO:0000256" key="6">
    <source>
        <dbReference type="ARBA" id="ARBA00023033"/>
    </source>
</evidence>
<dbReference type="PROSITE" id="PS00086">
    <property type="entry name" value="CYTOCHROME_P450"/>
    <property type="match status" value="1"/>
</dbReference>
<evidence type="ECO:0000256" key="7">
    <source>
        <dbReference type="RuleBase" id="RU000461"/>
    </source>
</evidence>
<dbReference type="EMBL" id="JBFCZG010000003">
    <property type="protein sequence ID" value="KAL3424016.1"/>
    <property type="molecule type" value="Genomic_DNA"/>
</dbReference>
<keyword evidence="4 7" id="KW-0560">Oxidoreductase</keyword>
<keyword evidence="3 7" id="KW-0479">Metal-binding</keyword>
<organism evidence="9 10">
    <name type="scientific">Phlyctema vagabunda</name>
    <dbReference type="NCBI Taxonomy" id="108571"/>
    <lineage>
        <taxon>Eukaryota</taxon>
        <taxon>Fungi</taxon>
        <taxon>Dikarya</taxon>
        <taxon>Ascomycota</taxon>
        <taxon>Pezizomycotina</taxon>
        <taxon>Leotiomycetes</taxon>
        <taxon>Helotiales</taxon>
        <taxon>Dermateaceae</taxon>
        <taxon>Phlyctema</taxon>
    </lineage>
</organism>
<evidence type="ECO:0000313" key="10">
    <source>
        <dbReference type="Proteomes" id="UP001629113"/>
    </source>
</evidence>
<keyword evidence="7" id="KW-0349">Heme</keyword>
<dbReference type="SUPFAM" id="SSF48264">
    <property type="entry name" value="Cytochrome P450"/>
    <property type="match status" value="1"/>
</dbReference>
<keyword evidence="8" id="KW-0472">Membrane</keyword>
<comment type="similarity">
    <text evidence="2 7">Belongs to the cytochrome P450 family.</text>
</comment>
<evidence type="ECO:0000256" key="4">
    <source>
        <dbReference type="ARBA" id="ARBA00023002"/>
    </source>
</evidence>
<reference evidence="9 10" key="1">
    <citation type="submission" date="2024-06" db="EMBL/GenBank/DDBJ databases">
        <title>Complete genome of Phlyctema vagabunda strain 19-DSS-EL-015.</title>
        <authorList>
            <person name="Fiorenzani C."/>
        </authorList>
    </citation>
    <scope>NUCLEOTIDE SEQUENCE [LARGE SCALE GENOMIC DNA]</scope>
    <source>
        <strain evidence="9 10">19-DSS-EL-015</strain>
    </source>
</reference>
<dbReference type="InterPro" id="IPR050121">
    <property type="entry name" value="Cytochrome_P450_monoxygenase"/>
</dbReference>
<dbReference type="Pfam" id="PF00067">
    <property type="entry name" value="p450"/>
    <property type="match status" value="1"/>
</dbReference>
<evidence type="ECO:0000256" key="2">
    <source>
        <dbReference type="ARBA" id="ARBA00010617"/>
    </source>
</evidence>
<keyword evidence="10" id="KW-1185">Reference proteome</keyword>
<comment type="cofactor">
    <cofactor evidence="1">
        <name>heme</name>
        <dbReference type="ChEBI" id="CHEBI:30413"/>
    </cofactor>
</comment>
<keyword evidence="5 7" id="KW-0408">Iron</keyword>
<feature type="transmembrane region" description="Helical" evidence="8">
    <location>
        <begin position="21"/>
        <end position="41"/>
    </location>
</feature>
<keyword evidence="8" id="KW-1133">Transmembrane helix</keyword>
<dbReference type="InterPro" id="IPR017972">
    <property type="entry name" value="Cyt_P450_CS"/>
</dbReference>
<evidence type="ECO:0000313" key="9">
    <source>
        <dbReference type="EMBL" id="KAL3424016.1"/>
    </source>
</evidence>
<evidence type="ECO:0000256" key="8">
    <source>
        <dbReference type="SAM" id="Phobius"/>
    </source>
</evidence>